<evidence type="ECO:0000313" key="1">
    <source>
        <dbReference type="EMBL" id="RJG21996.1"/>
    </source>
</evidence>
<comment type="caution">
    <text evidence="1">The sequence shown here is derived from an EMBL/GenBank/DDBJ whole genome shotgun (WGS) entry which is preliminary data.</text>
</comment>
<evidence type="ECO:0000313" key="2">
    <source>
        <dbReference type="Proteomes" id="UP000266177"/>
    </source>
</evidence>
<dbReference type="OrthoDB" id="9790745at2"/>
<gene>
    <name evidence="1" type="ORF">DQX05_19250</name>
</gene>
<dbReference type="Pfam" id="PF22752">
    <property type="entry name" value="DUF488-N3i"/>
    <property type="match status" value="1"/>
</dbReference>
<protein>
    <submittedName>
        <fullName evidence="1">DUF488 domain-containing protein</fullName>
    </submittedName>
</protein>
<dbReference type="Proteomes" id="UP000266177">
    <property type="component" value="Unassembled WGS sequence"/>
</dbReference>
<organism evidence="1 2">
    <name type="scientific">Paenibacillus thiaminolyticus</name>
    <name type="common">Bacillus thiaminolyticus</name>
    <dbReference type="NCBI Taxonomy" id="49283"/>
    <lineage>
        <taxon>Bacteria</taxon>
        <taxon>Bacillati</taxon>
        <taxon>Bacillota</taxon>
        <taxon>Bacilli</taxon>
        <taxon>Bacillales</taxon>
        <taxon>Paenibacillaceae</taxon>
        <taxon>Paenibacillus</taxon>
    </lineage>
</organism>
<reference evidence="1 2" key="1">
    <citation type="submission" date="2018-09" db="EMBL/GenBank/DDBJ databases">
        <title>Paenibacillus SK2017-BO5.</title>
        <authorList>
            <person name="Piskunova J.V."/>
            <person name="Dubiley S.A."/>
            <person name="Severinov K.V."/>
        </authorList>
    </citation>
    <scope>NUCLEOTIDE SEQUENCE [LARGE SCALE GENOMIC DNA]</scope>
    <source>
        <strain evidence="1 2">BO5</strain>
    </source>
</reference>
<dbReference type="PANTHER" id="PTHR36849:SF1">
    <property type="entry name" value="CYTOPLASMIC PROTEIN"/>
    <property type="match status" value="1"/>
</dbReference>
<dbReference type="EMBL" id="QYZD01000019">
    <property type="protein sequence ID" value="RJG21996.1"/>
    <property type="molecule type" value="Genomic_DNA"/>
</dbReference>
<sequence>MHTFKIKRIYEQADSRDGIRVLVDRIWPRGMSKENAHLTAWMKDIAPSTELRKWFNHIPAKFPEFQRRYEAELTRAAMQDDIRQLISWAEESDVTLLYAAKDEQYNQAIVLQRFLTKTCRG</sequence>
<accession>A0A3A3GVV7</accession>
<dbReference type="PANTHER" id="PTHR36849">
    <property type="entry name" value="CYTOPLASMIC PROTEIN-RELATED"/>
    <property type="match status" value="1"/>
</dbReference>
<proteinExistence type="predicted"/>
<name>A0A3A3GVV7_PANTH</name>
<dbReference type="RefSeq" id="WP_119795112.1">
    <property type="nucleotide sequence ID" value="NZ_QYZD01000019.1"/>
</dbReference>
<dbReference type="InterPro" id="IPR052552">
    <property type="entry name" value="YeaO-like"/>
</dbReference>
<dbReference type="AlphaFoldDB" id="A0A3A3GVV7"/>